<sequence length="500" mass="56505">MIEVLAVSLKRGLSGVPFVDTLSARKTVWLWGMINLSGLAASIIILREILISGVLLDDIKKIMMVWSGFTLNVPEVLGILVAANAVIYYQDLKSLCLMSLNQPIIRFGVRSGISSSLLKAAFCIRAIISMTRIPFLLFLITLTIENLRGVRWLSCSLFLATLGIALITFMHFSLEKWLRNELVKNVLVLIFAFVFTASVGKSLCAEFIRIFLNENILTAASFFSFEPQYVLFLVLILIVFFGLYKYRKPISFRWSYMKDPVKSAIFLAIKDTGQIGTWFYFISSSGLALLMSSVDERYSLLVVFVTIYYSTMVLYQAIINNLPGYFEINVHKQIFIWNNHLEMLVRRCLCCFLVYLTVKLMPLVFLILLFSWIKGLSFLEVGLQILATLSISYLMAVVYQLTGLLGYTRNHDTNAFEIREQLRVKSFRTIIEGISLAFVAPCSALPLTLLVVDRINIQLFIILETAMTLTATLSVLVLLTVVSLCIKRGRYGQSGSGKER</sequence>
<feature type="transmembrane region" description="Helical" evidence="1">
    <location>
        <begin position="298"/>
        <end position="318"/>
    </location>
</feature>
<keyword evidence="1" id="KW-0472">Membrane</keyword>
<feature type="transmembrane region" description="Helical" evidence="1">
    <location>
        <begin position="267"/>
        <end position="292"/>
    </location>
</feature>
<feature type="transmembrane region" description="Helical" evidence="1">
    <location>
        <begin position="150"/>
        <end position="174"/>
    </location>
</feature>
<name>A0A0R1ERK3_LACZE</name>
<feature type="transmembrane region" description="Helical" evidence="1">
    <location>
        <begin position="186"/>
        <end position="208"/>
    </location>
</feature>
<feature type="transmembrane region" description="Helical" evidence="1">
    <location>
        <begin position="457"/>
        <end position="486"/>
    </location>
</feature>
<organism evidence="2 3">
    <name type="scientific">Lacticaseibacillus zeae DSM 20178 = KCTC 3804</name>
    <dbReference type="NCBI Taxonomy" id="1423816"/>
    <lineage>
        <taxon>Bacteria</taxon>
        <taxon>Bacillati</taxon>
        <taxon>Bacillota</taxon>
        <taxon>Bacilli</taxon>
        <taxon>Lactobacillales</taxon>
        <taxon>Lactobacillaceae</taxon>
        <taxon>Lacticaseibacillus</taxon>
    </lineage>
</organism>
<keyword evidence="1" id="KW-1133">Transmembrane helix</keyword>
<dbReference type="PATRIC" id="fig|1423816.3.peg.704"/>
<feature type="transmembrane region" description="Helical" evidence="1">
    <location>
        <begin position="62"/>
        <end position="86"/>
    </location>
</feature>
<evidence type="ECO:0000313" key="2">
    <source>
        <dbReference type="EMBL" id="KRK11913.1"/>
    </source>
</evidence>
<proteinExistence type="predicted"/>
<dbReference type="Proteomes" id="UP000051984">
    <property type="component" value="Unassembled WGS sequence"/>
</dbReference>
<feature type="transmembrane region" description="Helical" evidence="1">
    <location>
        <begin position="385"/>
        <end position="408"/>
    </location>
</feature>
<dbReference type="AlphaFoldDB" id="A0A0R1ERK3"/>
<evidence type="ECO:0000256" key="1">
    <source>
        <dbReference type="SAM" id="Phobius"/>
    </source>
</evidence>
<evidence type="ECO:0000313" key="3">
    <source>
        <dbReference type="Proteomes" id="UP000051984"/>
    </source>
</evidence>
<feature type="transmembrane region" description="Helical" evidence="1">
    <location>
        <begin position="429"/>
        <end position="451"/>
    </location>
</feature>
<feature type="transmembrane region" description="Helical" evidence="1">
    <location>
        <begin position="28"/>
        <end position="50"/>
    </location>
</feature>
<keyword evidence="1" id="KW-0812">Transmembrane</keyword>
<accession>A0A0R1ERK3</accession>
<feature type="transmembrane region" description="Helical" evidence="1">
    <location>
        <begin position="349"/>
        <end position="373"/>
    </location>
</feature>
<comment type="caution">
    <text evidence="2">The sequence shown here is derived from an EMBL/GenBank/DDBJ whole genome shotgun (WGS) entry which is preliminary data.</text>
</comment>
<protein>
    <submittedName>
        <fullName evidence="2">Uncharacterized protein</fullName>
    </submittedName>
</protein>
<dbReference type="EMBL" id="AZCT01000012">
    <property type="protein sequence ID" value="KRK11913.1"/>
    <property type="molecule type" value="Genomic_DNA"/>
</dbReference>
<gene>
    <name evidence="2" type="ORF">FD51_GL000698</name>
</gene>
<feature type="transmembrane region" description="Helical" evidence="1">
    <location>
        <begin position="121"/>
        <end position="144"/>
    </location>
</feature>
<dbReference type="RefSeq" id="WP_010492203.1">
    <property type="nucleotide sequence ID" value="NZ_AZCT01000012.1"/>
</dbReference>
<feature type="transmembrane region" description="Helical" evidence="1">
    <location>
        <begin position="228"/>
        <end position="246"/>
    </location>
</feature>
<reference evidence="2 3" key="1">
    <citation type="journal article" date="2015" name="Genome Announc.">
        <title>Expanding the biotechnology potential of lactobacilli through comparative genomics of 213 strains and associated genera.</title>
        <authorList>
            <person name="Sun Z."/>
            <person name="Harris H.M."/>
            <person name="McCann A."/>
            <person name="Guo C."/>
            <person name="Argimon S."/>
            <person name="Zhang W."/>
            <person name="Yang X."/>
            <person name="Jeffery I.B."/>
            <person name="Cooney J.C."/>
            <person name="Kagawa T.F."/>
            <person name="Liu W."/>
            <person name="Song Y."/>
            <person name="Salvetti E."/>
            <person name="Wrobel A."/>
            <person name="Rasinkangas P."/>
            <person name="Parkhill J."/>
            <person name="Rea M.C."/>
            <person name="O'Sullivan O."/>
            <person name="Ritari J."/>
            <person name="Douillard F.P."/>
            <person name="Paul Ross R."/>
            <person name="Yang R."/>
            <person name="Briner A.E."/>
            <person name="Felis G.E."/>
            <person name="de Vos W.M."/>
            <person name="Barrangou R."/>
            <person name="Klaenhammer T.R."/>
            <person name="Caufield P.W."/>
            <person name="Cui Y."/>
            <person name="Zhang H."/>
            <person name="O'Toole P.W."/>
        </authorList>
    </citation>
    <scope>NUCLEOTIDE SEQUENCE [LARGE SCALE GENOMIC DNA]</scope>
    <source>
        <strain evidence="2 3">DSM 20178</strain>
    </source>
</reference>